<dbReference type="EMBL" id="SEYY01001728">
    <property type="protein sequence ID" value="KAB7505125.1"/>
    <property type="molecule type" value="Genomic_DNA"/>
</dbReference>
<keyword evidence="2" id="KW-0067">ATP-binding</keyword>
<keyword evidence="5" id="KW-0418">Kinase</keyword>
<dbReference type="Pfam" id="PF00069">
    <property type="entry name" value="Pkinase"/>
    <property type="match status" value="1"/>
</dbReference>
<dbReference type="PANTHER" id="PTHR24346:SF51">
    <property type="entry name" value="PAS DOMAIN-CONTAINING SERINE_THREONINE-PROTEIN KINASE"/>
    <property type="match status" value="1"/>
</dbReference>
<evidence type="ECO:0000259" key="4">
    <source>
        <dbReference type="PROSITE" id="PS50011"/>
    </source>
</evidence>
<feature type="region of interest" description="Disordered" evidence="3">
    <location>
        <begin position="607"/>
        <end position="632"/>
    </location>
</feature>
<dbReference type="Gene3D" id="1.10.510.10">
    <property type="entry name" value="Transferase(Phosphotransferase) domain 1"/>
    <property type="match status" value="1"/>
</dbReference>
<keyword evidence="1" id="KW-0547">Nucleotide-binding</keyword>
<evidence type="ECO:0000256" key="1">
    <source>
        <dbReference type="ARBA" id="ARBA00022741"/>
    </source>
</evidence>
<organism evidence="5 6">
    <name type="scientific">Armadillidium nasatum</name>
    <dbReference type="NCBI Taxonomy" id="96803"/>
    <lineage>
        <taxon>Eukaryota</taxon>
        <taxon>Metazoa</taxon>
        <taxon>Ecdysozoa</taxon>
        <taxon>Arthropoda</taxon>
        <taxon>Crustacea</taxon>
        <taxon>Multicrustacea</taxon>
        <taxon>Malacostraca</taxon>
        <taxon>Eumalacostraca</taxon>
        <taxon>Peracarida</taxon>
        <taxon>Isopoda</taxon>
        <taxon>Oniscidea</taxon>
        <taxon>Crinocheta</taxon>
        <taxon>Armadillidiidae</taxon>
        <taxon>Armadillidium</taxon>
    </lineage>
</organism>
<protein>
    <submittedName>
        <fullName evidence="5">PAS domain-containing serine/threonine-protein kinase</fullName>
    </submittedName>
</protein>
<dbReference type="PANTHER" id="PTHR24346">
    <property type="entry name" value="MAP/MICROTUBULE AFFINITY-REGULATING KINASE"/>
    <property type="match status" value="1"/>
</dbReference>
<accession>A0A5N5TIK7</accession>
<evidence type="ECO:0000313" key="5">
    <source>
        <dbReference type="EMBL" id="KAB7505125.1"/>
    </source>
</evidence>
<dbReference type="SUPFAM" id="SSF56112">
    <property type="entry name" value="Protein kinase-like (PK-like)"/>
    <property type="match status" value="1"/>
</dbReference>
<feature type="region of interest" description="Disordered" evidence="3">
    <location>
        <begin position="1030"/>
        <end position="1157"/>
    </location>
</feature>
<feature type="domain" description="Protein kinase" evidence="4">
    <location>
        <begin position="629"/>
        <end position="889"/>
    </location>
</feature>
<dbReference type="Proteomes" id="UP000326759">
    <property type="component" value="Unassembled WGS sequence"/>
</dbReference>
<dbReference type="PROSITE" id="PS00108">
    <property type="entry name" value="PROTEIN_KINASE_ST"/>
    <property type="match status" value="1"/>
</dbReference>
<evidence type="ECO:0000256" key="3">
    <source>
        <dbReference type="SAM" id="MobiDB-lite"/>
    </source>
</evidence>
<dbReference type="GO" id="GO:0035556">
    <property type="term" value="P:intracellular signal transduction"/>
    <property type="evidence" value="ECO:0007669"/>
    <property type="project" value="TreeGrafter"/>
</dbReference>
<dbReference type="GO" id="GO:0005524">
    <property type="term" value="F:ATP binding"/>
    <property type="evidence" value="ECO:0007669"/>
    <property type="project" value="UniProtKB-KW"/>
</dbReference>
<dbReference type="GO" id="GO:0004674">
    <property type="term" value="F:protein serine/threonine kinase activity"/>
    <property type="evidence" value="ECO:0007669"/>
    <property type="project" value="TreeGrafter"/>
</dbReference>
<dbReference type="InterPro" id="IPR000014">
    <property type="entry name" value="PAS"/>
</dbReference>
<proteinExistence type="predicted"/>
<dbReference type="InterPro" id="IPR011009">
    <property type="entry name" value="Kinase-like_dom_sf"/>
</dbReference>
<dbReference type="GO" id="GO:0005829">
    <property type="term" value="C:cytosol"/>
    <property type="evidence" value="ECO:0007669"/>
    <property type="project" value="TreeGrafter"/>
</dbReference>
<gene>
    <name evidence="5" type="primary">PASK</name>
    <name evidence="5" type="ORF">Anas_09065</name>
</gene>
<dbReference type="FunFam" id="1.10.510.10:FF:000351">
    <property type="entry name" value="PAS domain-containing serine/threonine-protein kinase"/>
    <property type="match status" value="1"/>
</dbReference>
<sequence length="1157" mass="129146">MVQEDDSLALIGGVCRRRLSRPIDPSSILNPNKAVMTLDSQGKILTANDTTTLFFGEEILNEHSTIFDLMIYKSEIASVKENFIKGRLSNNSLNQEDFNREPDIPVAAEEDIVGSGDIVVFSGNVVVVVTDMGEVPVSLWIRELPLKSHEEPRWIAVIEPIDFITTRILIDNHGIILKTDEKFKIIFDVEAVTGGDNLYDYISVSKSCEGGVKEEYVNYPCTAKLKDGVTFPICVTKILHNKDDDDDDDSSLLSKENQLYDIKIRLFSNISGIIVLDDEFIIQQYNHNFTRLLFGYGSTELKNQKITCIIPEFEEFCSKIIESFNKGHLKDRKESKGHLGLGYENSKDSTIPYMDESVKENEMVVKRDLTSRGKTMESDINANLESSTFGTPNKGFVMSESQFTLSSSNNQKTVGSTTSSPFNQMNMKESVETSSTLGHSAQQTFNSMSPSQVIRDITNSVNGLNFSEHPEQTRFPLDLGLITSTPTVSKVTAEENHSIEVDQGPHVTIGRHKDGSTFSVIFEIRHLVLNEKNRYCLWVSWTLDESVSAMEDESFQRPISNSSNFSTTQKSFSLAEESDYSPCKTSGAVKDSSSSHFKNKRKFYSSLESDDDDTTQSVTGTDGSSGDEYSLSRSDGAVQFKNLRTLSDGDMVLHRENIHLVVTKFINKAKIHKSSLVTDKKTGKKIPVEIDLLMKLDHPNIVKALDYYENDLYYQLVMEKWGSGMDLFDFIDRRPSLDDNLASYIFRQIVSGLMYLQSVNVIHRDIKDENIIINQNFHIKLIDFGSASKFKEGKLFHQFAGTIEYCSPEVLSGKKEYNGHELEVWSLGVTLYTIIHGQNPFGTVNQVISAPLKINHHITGHLRDLLAGMLNKDTSKRFNLKRIYSHPWTNLEIDISEYSFEEIVPCENSELQPQVYITDYNLLEESLSTTSSSFVYEEGQSLKSELSMQKSNSVFVGLPVPCDKVESKRSDEITVSSRTCSSSYKSSVTIDSSVFMTSNKNFKSASSSTFSENTTEESVNAHSHVLKLKDSNHHQSHSRSTGSQASLTSLSSRSEDDINGSLCQTEASGDFDTDEVDGTVESLSEELGEEEEEEETSSSSSDTSTSSSFNSSSTSTSGSFLTQDTVSQESLSEGTLGNTYSNAFALDREGEESGEEF</sequence>
<dbReference type="GO" id="GO:0005634">
    <property type="term" value="C:nucleus"/>
    <property type="evidence" value="ECO:0007669"/>
    <property type="project" value="TreeGrafter"/>
</dbReference>
<dbReference type="GO" id="GO:0045719">
    <property type="term" value="P:negative regulation of glycogen biosynthetic process"/>
    <property type="evidence" value="ECO:0007669"/>
    <property type="project" value="TreeGrafter"/>
</dbReference>
<reference evidence="5 6" key="1">
    <citation type="journal article" date="2019" name="PLoS Biol.">
        <title>Sex chromosomes control vertical transmission of feminizing Wolbachia symbionts in an isopod.</title>
        <authorList>
            <person name="Becking T."/>
            <person name="Chebbi M.A."/>
            <person name="Giraud I."/>
            <person name="Moumen B."/>
            <person name="Laverre T."/>
            <person name="Caubet Y."/>
            <person name="Peccoud J."/>
            <person name="Gilbert C."/>
            <person name="Cordaux R."/>
        </authorList>
    </citation>
    <scope>NUCLEOTIDE SEQUENCE [LARGE SCALE GENOMIC DNA]</scope>
    <source>
        <strain evidence="5">ANa2</strain>
        <tissue evidence="5">Whole body excluding digestive tract and cuticle</tissue>
    </source>
</reference>
<feature type="compositionally biased region" description="Polar residues" evidence="3">
    <location>
        <begin position="1123"/>
        <end position="1142"/>
    </location>
</feature>
<comment type="caution">
    <text evidence="5">The sequence shown here is derived from an EMBL/GenBank/DDBJ whole genome shotgun (WGS) entry which is preliminary data.</text>
</comment>
<feature type="compositionally biased region" description="Polar residues" evidence="3">
    <location>
        <begin position="615"/>
        <end position="624"/>
    </location>
</feature>
<keyword evidence="6" id="KW-1185">Reference proteome</keyword>
<evidence type="ECO:0000313" key="6">
    <source>
        <dbReference type="Proteomes" id="UP000326759"/>
    </source>
</evidence>
<feature type="compositionally biased region" description="Low complexity" evidence="3">
    <location>
        <begin position="1097"/>
        <end position="1122"/>
    </location>
</feature>
<dbReference type="SMART" id="SM00220">
    <property type="entry name" value="S_TKc"/>
    <property type="match status" value="1"/>
</dbReference>
<dbReference type="InterPro" id="IPR008271">
    <property type="entry name" value="Ser/Thr_kinase_AS"/>
</dbReference>
<name>A0A5N5TIK7_9CRUS</name>
<keyword evidence="5" id="KW-0808">Transferase</keyword>
<dbReference type="Pfam" id="PF13426">
    <property type="entry name" value="PAS_9"/>
    <property type="match status" value="1"/>
</dbReference>
<dbReference type="InterPro" id="IPR000719">
    <property type="entry name" value="Prot_kinase_dom"/>
</dbReference>
<dbReference type="PROSITE" id="PS50011">
    <property type="entry name" value="PROTEIN_KINASE_DOM"/>
    <property type="match status" value="1"/>
</dbReference>
<dbReference type="OrthoDB" id="193931at2759"/>
<evidence type="ECO:0000256" key="2">
    <source>
        <dbReference type="ARBA" id="ARBA00022840"/>
    </source>
</evidence>
<dbReference type="Gene3D" id="3.30.200.20">
    <property type="entry name" value="Phosphorylase Kinase, domain 1"/>
    <property type="match status" value="1"/>
</dbReference>
<dbReference type="AlphaFoldDB" id="A0A5N5TIK7"/>
<feature type="compositionally biased region" description="Low complexity" evidence="3">
    <location>
        <begin position="1040"/>
        <end position="1052"/>
    </location>
</feature>
<feature type="compositionally biased region" description="Acidic residues" evidence="3">
    <location>
        <begin position="1069"/>
        <end position="1096"/>
    </location>
</feature>